<dbReference type="PANTHER" id="PTHR46063:SF1">
    <property type="entry name" value="KELCH DOMAIN-CONTAINING PROTEIN 4"/>
    <property type="match status" value="1"/>
</dbReference>
<evidence type="ECO:0000259" key="2">
    <source>
        <dbReference type="Pfam" id="PF13422"/>
    </source>
</evidence>
<dbReference type="InterPro" id="IPR025183">
    <property type="entry name" value="DUF4110"/>
</dbReference>
<name>A0A9D4UUT9_ADICA</name>
<evidence type="ECO:0000313" key="4">
    <source>
        <dbReference type="Proteomes" id="UP000886520"/>
    </source>
</evidence>
<keyword evidence="4" id="KW-1185">Reference proteome</keyword>
<dbReference type="AlphaFoldDB" id="A0A9D4UUT9"/>
<organism evidence="3 4">
    <name type="scientific">Adiantum capillus-veneris</name>
    <name type="common">Maidenhair fern</name>
    <dbReference type="NCBI Taxonomy" id="13818"/>
    <lineage>
        <taxon>Eukaryota</taxon>
        <taxon>Viridiplantae</taxon>
        <taxon>Streptophyta</taxon>
        <taxon>Embryophyta</taxon>
        <taxon>Tracheophyta</taxon>
        <taxon>Polypodiopsida</taxon>
        <taxon>Polypodiidae</taxon>
        <taxon>Polypodiales</taxon>
        <taxon>Pteridineae</taxon>
        <taxon>Pteridaceae</taxon>
        <taxon>Vittarioideae</taxon>
        <taxon>Adiantum</taxon>
    </lineage>
</organism>
<sequence length="382" mass="42685">MTMSGSRPQASNFVSASCASYKMGALLHFDTRTFRYPLELRKGKTPKQKTKGKASIASDHGQLVETGNEKSFNVKCSVETVNKQVSLLSSVDAGCADMDVEPSRCYDKLADQMEETTLDAAEMDDESFTGSAERSASMAHLPSTSTAIQQVAKPCGRINGCMVVGRDTLYLYGGLMEVGDREVTLDDLYTLDLNKLDEWRCLMEASKTEWVEHNEEEDDDDESDFGSASGTDEDSSGDETDGDIQKRKSESLSAAQETAALLRGEGKKMLRKERKIKIENLRSALGLADLQRTPKPGETLKDFFIRTNEYWQMAAYDHTQHTGKELRKDGFDLAEGRYRELKPVLDELAKLEAEQKEEEEEDTNTLKSKKAKEKARHANTHR</sequence>
<gene>
    <name evidence="3" type="ORF">GOP47_0010511</name>
</gene>
<evidence type="ECO:0000313" key="3">
    <source>
        <dbReference type="EMBL" id="KAI5074550.1"/>
    </source>
</evidence>
<dbReference type="EMBL" id="JABFUD020000010">
    <property type="protein sequence ID" value="KAI5074550.1"/>
    <property type="molecule type" value="Genomic_DNA"/>
</dbReference>
<dbReference type="Proteomes" id="UP000886520">
    <property type="component" value="Chromosome 10"/>
</dbReference>
<dbReference type="InterPro" id="IPR052588">
    <property type="entry name" value="Kelch_domain_protein"/>
</dbReference>
<dbReference type="PANTHER" id="PTHR46063">
    <property type="entry name" value="KELCH DOMAIN-CONTAINING PROTEIN"/>
    <property type="match status" value="1"/>
</dbReference>
<feature type="compositionally biased region" description="Acidic residues" evidence="1">
    <location>
        <begin position="231"/>
        <end position="242"/>
    </location>
</feature>
<dbReference type="OrthoDB" id="1710764at2759"/>
<feature type="region of interest" description="Disordered" evidence="1">
    <location>
        <begin position="210"/>
        <end position="252"/>
    </location>
</feature>
<feature type="domain" description="DUF4110" evidence="2">
    <location>
        <begin position="286"/>
        <end position="372"/>
    </location>
</feature>
<feature type="region of interest" description="Disordered" evidence="1">
    <location>
        <begin position="352"/>
        <end position="382"/>
    </location>
</feature>
<dbReference type="PROSITE" id="PS51257">
    <property type="entry name" value="PROKAR_LIPOPROTEIN"/>
    <property type="match status" value="1"/>
</dbReference>
<reference evidence="3" key="1">
    <citation type="submission" date="2021-01" db="EMBL/GenBank/DDBJ databases">
        <title>Adiantum capillus-veneris genome.</title>
        <authorList>
            <person name="Fang Y."/>
            <person name="Liao Q."/>
        </authorList>
    </citation>
    <scope>NUCLEOTIDE SEQUENCE</scope>
    <source>
        <strain evidence="3">H3</strain>
        <tissue evidence="3">Leaf</tissue>
    </source>
</reference>
<accession>A0A9D4UUT9</accession>
<proteinExistence type="predicted"/>
<protein>
    <recommendedName>
        <fullName evidence="2">DUF4110 domain-containing protein</fullName>
    </recommendedName>
</protein>
<feature type="compositionally biased region" description="Acidic residues" evidence="1">
    <location>
        <begin position="214"/>
        <end position="224"/>
    </location>
</feature>
<comment type="caution">
    <text evidence="3">The sequence shown here is derived from an EMBL/GenBank/DDBJ whole genome shotgun (WGS) entry which is preliminary data.</text>
</comment>
<evidence type="ECO:0000256" key="1">
    <source>
        <dbReference type="SAM" id="MobiDB-lite"/>
    </source>
</evidence>
<dbReference type="Pfam" id="PF13422">
    <property type="entry name" value="DUF4110"/>
    <property type="match status" value="1"/>
</dbReference>
<feature type="compositionally biased region" description="Basic residues" evidence="1">
    <location>
        <begin position="367"/>
        <end position="382"/>
    </location>
</feature>